<dbReference type="GO" id="GO:0005886">
    <property type="term" value="C:plasma membrane"/>
    <property type="evidence" value="ECO:0007669"/>
    <property type="project" value="UniProtKB-SubCell"/>
</dbReference>
<dbReference type="Proteomes" id="UP001197875">
    <property type="component" value="Unassembled WGS sequence"/>
</dbReference>
<evidence type="ECO:0000256" key="3">
    <source>
        <dbReference type="ARBA" id="ARBA00022475"/>
    </source>
</evidence>
<evidence type="ECO:0000256" key="7">
    <source>
        <dbReference type="RuleBase" id="RU363032"/>
    </source>
</evidence>
<dbReference type="SUPFAM" id="SSF161098">
    <property type="entry name" value="MetI-like"/>
    <property type="match status" value="1"/>
</dbReference>
<dbReference type="PROSITE" id="PS50928">
    <property type="entry name" value="ABC_TM1"/>
    <property type="match status" value="1"/>
</dbReference>
<reference evidence="9 10" key="1">
    <citation type="submission" date="2021-10" db="EMBL/GenBank/DDBJ databases">
        <title>Anaerobic single-cell dispensing facilitates the cultivation of human gut bacteria.</title>
        <authorList>
            <person name="Afrizal A."/>
        </authorList>
    </citation>
    <scope>NUCLEOTIDE SEQUENCE [LARGE SCALE GENOMIC DNA]</scope>
    <source>
        <strain evidence="9 10">CLA-AA-H277</strain>
    </source>
</reference>
<dbReference type="EMBL" id="JAJEPR010000008">
    <property type="protein sequence ID" value="MCC2189489.1"/>
    <property type="molecule type" value="Genomic_DNA"/>
</dbReference>
<feature type="transmembrane region" description="Helical" evidence="7">
    <location>
        <begin position="106"/>
        <end position="128"/>
    </location>
</feature>
<keyword evidence="6 7" id="KW-0472">Membrane</keyword>
<evidence type="ECO:0000256" key="1">
    <source>
        <dbReference type="ARBA" id="ARBA00004651"/>
    </source>
</evidence>
<organism evidence="9 10">
    <name type="scientific">Fusicatenibacter faecihominis</name>
    <dbReference type="NCBI Taxonomy" id="2881276"/>
    <lineage>
        <taxon>Bacteria</taxon>
        <taxon>Bacillati</taxon>
        <taxon>Bacillota</taxon>
        <taxon>Clostridia</taxon>
        <taxon>Lachnospirales</taxon>
        <taxon>Lachnospiraceae</taxon>
        <taxon>Fusicatenibacter</taxon>
    </lineage>
</organism>
<comment type="subcellular location">
    <subcellularLocation>
        <location evidence="1 7">Cell membrane</location>
        <topology evidence="1 7">Multi-pass membrane protein</topology>
    </subcellularLocation>
</comment>
<protein>
    <submittedName>
        <fullName evidence="9">Carbohydrate ABC transporter permease</fullName>
    </submittedName>
</protein>
<keyword evidence="10" id="KW-1185">Reference proteome</keyword>
<sequence length="272" mass="30826">MLKISKRQQMICNVVLSILGLVWLAPIIFVVLNIFKTKQEYNMGSFWQLPHSFAVIDNFKNVVANKLFVYMGSSLLYAVGGAVLAVFFSLLAAYGLTHLRIKHKMFWFLFIYSGTIFPFQVYLIPIYRGYYKTGLYNTKFGMILFYCAISIPFAMFVLRNFLMGISSEICESAKMDGATNWQVLVHILTPMAKAPISIVFLSQFTWCWNDLMFGLTFTKSTNVRPVMASISMMSIGDVPSLFTACLLASIPTIVLFFVLQDNFEAGFAYTGK</sequence>
<feature type="transmembrane region" description="Helical" evidence="7">
    <location>
        <begin position="140"/>
        <end position="162"/>
    </location>
</feature>
<keyword evidence="5 7" id="KW-1133">Transmembrane helix</keyword>
<dbReference type="InterPro" id="IPR035906">
    <property type="entry name" value="MetI-like_sf"/>
</dbReference>
<dbReference type="PANTHER" id="PTHR43744">
    <property type="entry name" value="ABC TRANSPORTER PERMEASE PROTEIN MG189-RELATED-RELATED"/>
    <property type="match status" value="1"/>
</dbReference>
<gene>
    <name evidence="9" type="ORF">LKD71_06685</name>
</gene>
<evidence type="ECO:0000256" key="6">
    <source>
        <dbReference type="ARBA" id="ARBA00023136"/>
    </source>
</evidence>
<feature type="transmembrane region" description="Helical" evidence="7">
    <location>
        <begin position="75"/>
        <end position="94"/>
    </location>
</feature>
<keyword evidence="4 7" id="KW-0812">Transmembrane</keyword>
<dbReference type="RefSeq" id="WP_227614829.1">
    <property type="nucleotide sequence ID" value="NZ_JAJEPR010000008.1"/>
</dbReference>
<evidence type="ECO:0000256" key="4">
    <source>
        <dbReference type="ARBA" id="ARBA00022692"/>
    </source>
</evidence>
<feature type="transmembrane region" description="Helical" evidence="7">
    <location>
        <begin position="183"/>
        <end position="206"/>
    </location>
</feature>
<name>A0AAE3DSD6_9FIRM</name>
<dbReference type="AlphaFoldDB" id="A0AAE3DSD6"/>
<comment type="caution">
    <text evidence="9">The sequence shown here is derived from an EMBL/GenBank/DDBJ whole genome shotgun (WGS) entry which is preliminary data.</text>
</comment>
<feature type="transmembrane region" description="Helical" evidence="7">
    <location>
        <begin position="241"/>
        <end position="259"/>
    </location>
</feature>
<dbReference type="Gene3D" id="1.10.3720.10">
    <property type="entry name" value="MetI-like"/>
    <property type="match status" value="1"/>
</dbReference>
<evidence type="ECO:0000313" key="10">
    <source>
        <dbReference type="Proteomes" id="UP001197875"/>
    </source>
</evidence>
<dbReference type="PANTHER" id="PTHR43744:SF12">
    <property type="entry name" value="ABC TRANSPORTER PERMEASE PROTEIN MG189-RELATED"/>
    <property type="match status" value="1"/>
</dbReference>
<feature type="domain" description="ABC transmembrane type-1" evidence="8">
    <location>
        <begin position="71"/>
        <end position="259"/>
    </location>
</feature>
<evidence type="ECO:0000256" key="5">
    <source>
        <dbReference type="ARBA" id="ARBA00022989"/>
    </source>
</evidence>
<evidence type="ECO:0000313" key="9">
    <source>
        <dbReference type="EMBL" id="MCC2189489.1"/>
    </source>
</evidence>
<accession>A0AAE3DSD6</accession>
<feature type="transmembrane region" description="Helical" evidence="7">
    <location>
        <begin position="12"/>
        <end position="35"/>
    </location>
</feature>
<dbReference type="GO" id="GO:0055085">
    <property type="term" value="P:transmembrane transport"/>
    <property type="evidence" value="ECO:0007669"/>
    <property type="project" value="InterPro"/>
</dbReference>
<proteinExistence type="inferred from homology"/>
<evidence type="ECO:0000259" key="8">
    <source>
        <dbReference type="PROSITE" id="PS50928"/>
    </source>
</evidence>
<dbReference type="Pfam" id="PF00528">
    <property type="entry name" value="BPD_transp_1"/>
    <property type="match status" value="1"/>
</dbReference>
<keyword evidence="3" id="KW-1003">Cell membrane</keyword>
<dbReference type="CDD" id="cd06261">
    <property type="entry name" value="TM_PBP2"/>
    <property type="match status" value="1"/>
</dbReference>
<keyword evidence="2 7" id="KW-0813">Transport</keyword>
<dbReference type="InterPro" id="IPR000515">
    <property type="entry name" value="MetI-like"/>
</dbReference>
<comment type="similarity">
    <text evidence="7">Belongs to the binding-protein-dependent transport system permease family.</text>
</comment>
<evidence type="ECO:0000256" key="2">
    <source>
        <dbReference type="ARBA" id="ARBA00022448"/>
    </source>
</evidence>